<dbReference type="Pfam" id="PF04055">
    <property type="entry name" value="Radical_SAM"/>
    <property type="match status" value="1"/>
</dbReference>
<dbReference type="SUPFAM" id="SSF102114">
    <property type="entry name" value="Radical SAM enzymes"/>
    <property type="match status" value="1"/>
</dbReference>
<dbReference type="OrthoDB" id="9785699at2"/>
<dbReference type="EMBL" id="FPBT01000020">
    <property type="protein sequence ID" value="SFU61899.1"/>
    <property type="molecule type" value="Genomic_DNA"/>
</dbReference>
<dbReference type="InterPro" id="IPR058240">
    <property type="entry name" value="rSAM_sf"/>
</dbReference>
<dbReference type="PANTHER" id="PTHR43432:SF3">
    <property type="entry name" value="SLR0285 PROTEIN"/>
    <property type="match status" value="1"/>
</dbReference>
<keyword evidence="2" id="KW-0408">Iron</keyword>
<dbReference type="GO" id="GO:0003824">
    <property type="term" value="F:catalytic activity"/>
    <property type="evidence" value="ECO:0007669"/>
    <property type="project" value="InterPro"/>
</dbReference>
<protein>
    <submittedName>
        <fullName evidence="5">Radical SAM superfamily protein</fullName>
    </submittedName>
</protein>
<keyword evidence="6" id="KW-1185">Reference proteome</keyword>
<feature type="domain" description="Radical SAM core" evidence="4">
    <location>
        <begin position="14"/>
        <end position="189"/>
    </location>
</feature>
<organism evidence="5 6">
    <name type="scientific">Eubacterium pyruvativorans</name>
    <dbReference type="NCBI Taxonomy" id="155865"/>
    <lineage>
        <taxon>Bacteria</taxon>
        <taxon>Bacillati</taxon>
        <taxon>Bacillota</taxon>
        <taxon>Clostridia</taxon>
        <taxon>Eubacteriales</taxon>
        <taxon>Eubacteriaceae</taxon>
        <taxon>Eubacterium</taxon>
    </lineage>
</organism>
<dbReference type="RefSeq" id="WP_090471670.1">
    <property type="nucleotide sequence ID" value="NZ_FPBT01000020.1"/>
</dbReference>
<accession>A0A1I7HMU7</accession>
<evidence type="ECO:0000256" key="3">
    <source>
        <dbReference type="ARBA" id="ARBA00023014"/>
    </source>
</evidence>
<dbReference type="GO" id="GO:0051536">
    <property type="term" value="F:iron-sulfur cluster binding"/>
    <property type="evidence" value="ECO:0007669"/>
    <property type="project" value="UniProtKB-KW"/>
</dbReference>
<keyword evidence="1" id="KW-0479">Metal-binding</keyword>
<dbReference type="CDD" id="cd01335">
    <property type="entry name" value="Radical_SAM"/>
    <property type="match status" value="1"/>
</dbReference>
<gene>
    <name evidence="5" type="ORF">SAMN05216508_12012</name>
</gene>
<dbReference type="InterPro" id="IPR007197">
    <property type="entry name" value="rSAM"/>
</dbReference>
<reference evidence="5 6" key="1">
    <citation type="submission" date="2016-10" db="EMBL/GenBank/DDBJ databases">
        <authorList>
            <person name="de Groot N.N."/>
        </authorList>
    </citation>
    <scope>NUCLEOTIDE SEQUENCE [LARGE SCALE GENOMIC DNA]</scope>
    <source>
        <strain evidence="5 6">KHGC13</strain>
    </source>
</reference>
<evidence type="ECO:0000313" key="6">
    <source>
        <dbReference type="Proteomes" id="UP000198817"/>
    </source>
</evidence>
<dbReference type="InterPro" id="IPR040086">
    <property type="entry name" value="MJ0683-like"/>
</dbReference>
<dbReference type="GO" id="GO:0046872">
    <property type="term" value="F:metal ion binding"/>
    <property type="evidence" value="ECO:0007669"/>
    <property type="project" value="UniProtKB-KW"/>
</dbReference>
<dbReference type="STRING" id="155865.SAMN05216515_12112"/>
<proteinExistence type="predicted"/>
<dbReference type="SFLD" id="SFLDG01084">
    <property type="entry name" value="Uncharacterised_Radical_SAM_Su"/>
    <property type="match status" value="1"/>
</dbReference>
<dbReference type="SFLD" id="SFLDS00029">
    <property type="entry name" value="Radical_SAM"/>
    <property type="match status" value="1"/>
</dbReference>
<evidence type="ECO:0000256" key="2">
    <source>
        <dbReference type="ARBA" id="ARBA00023004"/>
    </source>
</evidence>
<dbReference type="Proteomes" id="UP000198817">
    <property type="component" value="Unassembled WGS sequence"/>
</dbReference>
<evidence type="ECO:0000313" key="5">
    <source>
        <dbReference type="EMBL" id="SFU61899.1"/>
    </source>
</evidence>
<evidence type="ECO:0000256" key="1">
    <source>
        <dbReference type="ARBA" id="ARBA00022723"/>
    </source>
</evidence>
<keyword evidence="3" id="KW-0411">Iron-sulfur</keyword>
<sequence>MLYQTGVEYGDYTMNHVQGCAHGCRYPCYAFLMKKRFGQIKDYEAWTEPALVSNTLELLNREIPKLKDKIQSVQLCFTTDPFMQGYPEVSEMSIASIRKLNEAGIKCTTLTKGLLPVELASLSKENEHGITLITLDEEYRKKMEPGAASCEDRLNALKALHDAGSKTWVSIEPYPTPNMIDQDLDKILNAVSFTDRIIFGRTNYSKVASSYKEHKQFYNECAARVVSFCQKHDIAYHIKAKTITEE</sequence>
<dbReference type="AlphaFoldDB" id="A0A1I7HMU7"/>
<dbReference type="PANTHER" id="PTHR43432">
    <property type="entry name" value="SLR0285 PROTEIN"/>
    <property type="match status" value="1"/>
</dbReference>
<name>A0A1I7HMU7_9FIRM</name>
<dbReference type="Gene3D" id="3.80.30.30">
    <property type="match status" value="1"/>
</dbReference>
<evidence type="ECO:0000259" key="4">
    <source>
        <dbReference type="Pfam" id="PF04055"/>
    </source>
</evidence>